<name>A0A1B5L0Z3_USTVR</name>
<dbReference type="Proteomes" id="UP000054053">
    <property type="component" value="Unassembled WGS sequence"/>
</dbReference>
<sequence>MGKPEDPAKKRVKETPKSPISPVWIGQFPHPERPQRTPGPLLPGPPLTRPGVLGFLVVGGLLFEALSRMLG</sequence>
<feature type="compositionally biased region" description="Basic and acidic residues" evidence="1">
    <location>
        <begin position="1"/>
        <end position="16"/>
    </location>
</feature>
<comment type="caution">
    <text evidence="2">The sequence shown here is derived from an EMBL/GenBank/DDBJ whole genome shotgun (WGS) entry which is preliminary data.</text>
</comment>
<gene>
    <name evidence="2" type="ORF">UVI_02021980</name>
</gene>
<accession>A0A1B5L0Z3</accession>
<protein>
    <recommendedName>
        <fullName evidence="4">Stress-associated endoplasmic reticulum protein</fullName>
    </recommendedName>
</protein>
<evidence type="ECO:0000256" key="1">
    <source>
        <dbReference type="SAM" id="MobiDB-lite"/>
    </source>
</evidence>
<feature type="region of interest" description="Disordered" evidence="1">
    <location>
        <begin position="1"/>
        <end position="45"/>
    </location>
</feature>
<evidence type="ECO:0000313" key="2">
    <source>
        <dbReference type="EMBL" id="GAO17028.1"/>
    </source>
</evidence>
<reference evidence="3" key="1">
    <citation type="journal article" date="2016" name="Genome Announc.">
        <title>Genome sequence of Ustilaginoidea virens IPU010, a rice pathogenic fungus causing false smut.</title>
        <authorList>
            <person name="Kumagai T."/>
            <person name="Ishii T."/>
            <person name="Terai G."/>
            <person name="Umemura M."/>
            <person name="Machida M."/>
            <person name="Asai K."/>
        </authorList>
    </citation>
    <scope>NUCLEOTIDE SEQUENCE [LARGE SCALE GENOMIC DNA]</scope>
    <source>
        <strain evidence="3">IPU010</strain>
    </source>
</reference>
<organism evidence="2 3">
    <name type="scientific">Ustilaginoidea virens</name>
    <name type="common">Rice false smut fungus</name>
    <name type="synonym">Villosiclava virens</name>
    <dbReference type="NCBI Taxonomy" id="1159556"/>
    <lineage>
        <taxon>Eukaryota</taxon>
        <taxon>Fungi</taxon>
        <taxon>Dikarya</taxon>
        <taxon>Ascomycota</taxon>
        <taxon>Pezizomycotina</taxon>
        <taxon>Sordariomycetes</taxon>
        <taxon>Hypocreomycetidae</taxon>
        <taxon>Hypocreales</taxon>
        <taxon>Clavicipitaceae</taxon>
        <taxon>Ustilaginoidea</taxon>
    </lineage>
</organism>
<evidence type="ECO:0000313" key="3">
    <source>
        <dbReference type="Proteomes" id="UP000054053"/>
    </source>
</evidence>
<dbReference type="AlphaFoldDB" id="A0A1B5L0Z3"/>
<proteinExistence type="predicted"/>
<evidence type="ECO:0008006" key="4">
    <source>
        <dbReference type="Google" id="ProtNLM"/>
    </source>
</evidence>
<dbReference type="EMBL" id="BBTG02000008">
    <property type="protein sequence ID" value="GAO17028.1"/>
    <property type="molecule type" value="Genomic_DNA"/>
</dbReference>